<accession>A0A1R3KJE8</accession>
<proteinExistence type="predicted"/>
<dbReference type="AlphaFoldDB" id="A0A1R3KJE8"/>
<evidence type="ECO:0000313" key="1">
    <source>
        <dbReference type="EMBL" id="OMP07211.1"/>
    </source>
</evidence>
<protein>
    <submittedName>
        <fullName evidence="1">Type I inositol polyphosphate 5-phosphatase</fullName>
    </submittedName>
</protein>
<dbReference type="PANTHER" id="PTHR43235">
    <property type="entry name" value="GLUTAMINE AMIDOTRANSFERASE PB2B2.05-RELATED"/>
    <property type="match status" value="1"/>
</dbReference>
<gene>
    <name evidence="1" type="ORF">COLO4_07538</name>
</gene>
<dbReference type="GO" id="GO:0016811">
    <property type="term" value="F:hydrolase activity, acting on carbon-nitrogen (but not peptide) bonds, in linear amides"/>
    <property type="evidence" value="ECO:0007669"/>
    <property type="project" value="InterPro"/>
</dbReference>
<dbReference type="Proteomes" id="UP000187203">
    <property type="component" value="Unassembled WGS sequence"/>
</dbReference>
<comment type="caution">
    <text evidence="1">The sequence shown here is derived from an EMBL/GenBank/DDBJ whole genome shotgun (WGS) entry which is preliminary data.</text>
</comment>
<name>A0A1R3KJE8_9ROSI</name>
<sequence length="226" mass="25539">MMNLGSQKKEVVKLSYSMVVGSGPGIRAFAVVRKIKVKIGSHVFHVSSRSERLSKRYSDRVGRCKIDLEGSQVTNVHNYRIFVATWNVAGKSPPSYLNLEDWLHTSPPTDIYVIGGRKVSNFDEQVKLRYFDGASFAGDDKFDNGRLQSILELDGLIEGFYDRDAYNPKGGKFIMGLQFHPERMRHFDLDEFDCLGAILVRGTQKALPAFMVRGSHEPKDHFLGCF</sequence>
<evidence type="ECO:0000313" key="2">
    <source>
        <dbReference type="Proteomes" id="UP000187203"/>
    </source>
</evidence>
<dbReference type="Gene3D" id="3.60.10.10">
    <property type="entry name" value="Endonuclease/exonuclease/phosphatase"/>
    <property type="match status" value="1"/>
</dbReference>
<dbReference type="PANTHER" id="PTHR43235:SF1">
    <property type="entry name" value="GLUTAMINE AMIDOTRANSFERASE PB2B2.05-RELATED"/>
    <property type="match status" value="1"/>
</dbReference>
<dbReference type="OrthoDB" id="1724632at2759"/>
<dbReference type="InterPro" id="IPR044668">
    <property type="entry name" value="PuuD-like"/>
</dbReference>
<reference evidence="2" key="1">
    <citation type="submission" date="2013-09" db="EMBL/GenBank/DDBJ databases">
        <title>Corchorus olitorius genome sequencing.</title>
        <authorList>
            <person name="Alam M."/>
            <person name="Haque M.S."/>
            <person name="Islam M.S."/>
            <person name="Emdad E.M."/>
            <person name="Islam M.M."/>
            <person name="Ahmed B."/>
            <person name="Halim A."/>
            <person name="Hossen Q.M.M."/>
            <person name="Hossain M.Z."/>
            <person name="Ahmed R."/>
            <person name="Khan M.M."/>
            <person name="Islam R."/>
            <person name="Rashid M.M."/>
            <person name="Khan S.A."/>
            <person name="Rahman M.S."/>
            <person name="Alam M."/>
            <person name="Yahiya A.S."/>
            <person name="Khan M.S."/>
            <person name="Azam M.S."/>
            <person name="Haque T."/>
            <person name="Lashkar M.Z.H."/>
            <person name="Akhand A.I."/>
            <person name="Morshed G."/>
            <person name="Roy S."/>
            <person name="Uddin K.S."/>
            <person name="Rabeya T."/>
            <person name="Hossain A.S."/>
            <person name="Chowdhury A."/>
            <person name="Snigdha A.R."/>
            <person name="Mortoza M.S."/>
            <person name="Matin S.A."/>
            <person name="Hoque S.M.E."/>
            <person name="Islam M.K."/>
            <person name="Roy D.K."/>
            <person name="Haider R."/>
            <person name="Moosa M.M."/>
            <person name="Elias S.M."/>
            <person name="Hasan A.M."/>
            <person name="Jahan S."/>
            <person name="Shafiuddin M."/>
            <person name="Mahmood N."/>
            <person name="Shommy N.S."/>
        </authorList>
    </citation>
    <scope>NUCLEOTIDE SEQUENCE [LARGE SCALE GENOMIC DNA]</scope>
    <source>
        <strain evidence="2">cv. O-4</strain>
    </source>
</reference>
<dbReference type="STRING" id="93759.A0A1R3KJE8"/>
<dbReference type="InterPro" id="IPR036691">
    <property type="entry name" value="Endo/exonu/phosph_ase_sf"/>
</dbReference>
<organism evidence="1 2">
    <name type="scientific">Corchorus olitorius</name>
    <dbReference type="NCBI Taxonomy" id="93759"/>
    <lineage>
        <taxon>Eukaryota</taxon>
        <taxon>Viridiplantae</taxon>
        <taxon>Streptophyta</taxon>
        <taxon>Embryophyta</taxon>
        <taxon>Tracheophyta</taxon>
        <taxon>Spermatophyta</taxon>
        <taxon>Magnoliopsida</taxon>
        <taxon>eudicotyledons</taxon>
        <taxon>Gunneridae</taxon>
        <taxon>Pentapetalae</taxon>
        <taxon>rosids</taxon>
        <taxon>malvids</taxon>
        <taxon>Malvales</taxon>
        <taxon>Malvaceae</taxon>
        <taxon>Grewioideae</taxon>
        <taxon>Apeibeae</taxon>
        <taxon>Corchorus</taxon>
    </lineage>
</organism>
<dbReference type="GO" id="GO:0005829">
    <property type="term" value="C:cytosol"/>
    <property type="evidence" value="ECO:0007669"/>
    <property type="project" value="TreeGrafter"/>
</dbReference>
<dbReference type="EMBL" id="AWUE01013348">
    <property type="protein sequence ID" value="OMP07211.1"/>
    <property type="molecule type" value="Genomic_DNA"/>
</dbReference>
<keyword evidence="2" id="KW-1185">Reference proteome</keyword>